<dbReference type="Proteomes" id="UP000054549">
    <property type="component" value="Unassembled WGS sequence"/>
</dbReference>
<dbReference type="EMBL" id="KN818255">
    <property type="protein sequence ID" value="KIL63795.1"/>
    <property type="molecule type" value="Genomic_DNA"/>
</dbReference>
<dbReference type="InParanoid" id="A0A0C2SKN6"/>
<keyword evidence="2" id="KW-1185">Reference proteome</keyword>
<dbReference type="STRING" id="946122.A0A0C2SKN6"/>
<proteinExistence type="predicted"/>
<accession>A0A0C2SKN6</accession>
<sequence>MATEPNASVEATHILAFFAEYPDFEYNATAPVWKEFNRLTRYMGWNPRPGEDPEYGEARSAFAAALGQQFSTFYGSDVNDINAWQALCTALGVEPIPDSLGKCRKLVKSTHVNLVDFIDSRITGEPIRIFPTEKELRRYTQRTHKIFPKESAKESGVLKYLLRRIYAPRRHG</sequence>
<dbReference type="AlphaFoldDB" id="A0A0C2SKN6"/>
<evidence type="ECO:0000313" key="2">
    <source>
        <dbReference type="Proteomes" id="UP000054549"/>
    </source>
</evidence>
<name>A0A0C2SKN6_AMAMK</name>
<gene>
    <name evidence="1" type="ORF">M378DRAFT_163981</name>
</gene>
<dbReference type="PANTHER" id="PTHR38846:SF1">
    <property type="entry name" value="C3H1-TYPE DOMAIN-CONTAINING PROTEIN"/>
    <property type="match status" value="1"/>
</dbReference>
<reference evidence="1 2" key="1">
    <citation type="submission" date="2014-04" db="EMBL/GenBank/DDBJ databases">
        <title>Evolutionary Origins and Diversification of the Mycorrhizal Mutualists.</title>
        <authorList>
            <consortium name="DOE Joint Genome Institute"/>
            <consortium name="Mycorrhizal Genomics Consortium"/>
            <person name="Kohler A."/>
            <person name="Kuo A."/>
            <person name="Nagy L.G."/>
            <person name="Floudas D."/>
            <person name="Copeland A."/>
            <person name="Barry K.W."/>
            <person name="Cichocki N."/>
            <person name="Veneault-Fourrey C."/>
            <person name="LaButti K."/>
            <person name="Lindquist E.A."/>
            <person name="Lipzen A."/>
            <person name="Lundell T."/>
            <person name="Morin E."/>
            <person name="Murat C."/>
            <person name="Riley R."/>
            <person name="Ohm R."/>
            <person name="Sun H."/>
            <person name="Tunlid A."/>
            <person name="Henrissat B."/>
            <person name="Grigoriev I.V."/>
            <person name="Hibbett D.S."/>
            <person name="Martin F."/>
        </authorList>
    </citation>
    <scope>NUCLEOTIDE SEQUENCE [LARGE SCALE GENOMIC DNA]</scope>
    <source>
        <strain evidence="1 2">Koide BX008</strain>
    </source>
</reference>
<evidence type="ECO:0000313" key="1">
    <source>
        <dbReference type="EMBL" id="KIL63795.1"/>
    </source>
</evidence>
<dbReference type="OrthoDB" id="6105938at2759"/>
<dbReference type="PANTHER" id="PTHR38846">
    <property type="entry name" value="C3H1-TYPE DOMAIN-CONTAINING PROTEIN"/>
    <property type="match status" value="1"/>
</dbReference>
<protein>
    <submittedName>
        <fullName evidence="1">Uncharacterized protein</fullName>
    </submittedName>
</protein>
<dbReference type="HOGENOM" id="CLU_053382_2_2_1"/>
<organism evidence="1 2">
    <name type="scientific">Amanita muscaria (strain Koide BX008)</name>
    <dbReference type="NCBI Taxonomy" id="946122"/>
    <lineage>
        <taxon>Eukaryota</taxon>
        <taxon>Fungi</taxon>
        <taxon>Dikarya</taxon>
        <taxon>Basidiomycota</taxon>
        <taxon>Agaricomycotina</taxon>
        <taxon>Agaricomycetes</taxon>
        <taxon>Agaricomycetidae</taxon>
        <taxon>Agaricales</taxon>
        <taxon>Pluteineae</taxon>
        <taxon>Amanitaceae</taxon>
        <taxon>Amanita</taxon>
    </lineage>
</organism>